<comment type="caution">
    <text evidence="2">The sequence shown here is derived from an EMBL/GenBank/DDBJ whole genome shotgun (WGS) entry which is preliminary data.</text>
</comment>
<feature type="region of interest" description="Disordered" evidence="1">
    <location>
        <begin position="86"/>
        <end position="105"/>
    </location>
</feature>
<gene>
    <name evidence="2" type="ORF">PCOR1329_LOCUS30655</name>
</gene>
<name>A0ABN9SLV1_9DINO</name>
<dbReference type="Proteomes" id="UP001189429">
    <property type="component" value="Unassembled WGS sequence"/>
</dbReference>
<accession>A0ABN9SLV1</accession>
<keyword evidence="3" id="KW-1185">Reference proteome</keyword>
<evidence type="ECO:0000313" key="2">
    <source>
        <dbReference type="EMBL" id="CAK0832708.1"/>
    </source>
</evidence>
<proteinExistence type="predicted"/>
<protein>
    <submittedName>
        <fullName evidence="2">Uncharacterized protein</fullName>
    </submittedName>
</protein>
<feature type="non-terminal residue" evidence="2">
    <location>
        <position position="1"/>
    </location>
</feature>
<sequence>GSRATAAQHPCARRAPLSGRCPGGFRPWRAPYPMRAVMLSMATPRLEVHRLPDLCPHRHLPRVQPPCSHSSDEACMELSLVQQRPPFRAQSSTGTGRRRAVRGRAPWARWTSDQPCLLTQASSRASGRHQLGDWFRPADRREKVAYLDHLRPEGWWDLPSSPPLDRFSRSFSSSVRPPCRLQSPAVFHLAVRPLQVVGCLSSTSSRTPDLGRRLRRRCETRRKVQLADQLDYIPFARFFFLFRAPPSTPRRLDLVSPIGPIGTWFTADPPMD</sequence>
<evidence type="ECO:0000256" key="1">
    <source>
        <dbReference type="SAM" id="MobiDB-lite"/>
    </source>
</evidence>
<reference evidence="2" key="1">
    <citation type="submission" date="2023-10" db="EMBL/GenBank/DDBJ databases">
        <authorList>
            <person name="Chen Y."/>
            <person name="Shah S."/>
            <person name="Dougan E. K."/>
            <person name="Thang M."/>
            <person name="Chan C."/>
        </authorList>
    </citation>
    <scope>NUCLEOTIDE SEQUENCE [LARGE SCALE GENOMIC DNA]</scope>
</reference>
<dbReference type="EMBL" id="CAUYUJ010011854">
    <property type="protein sequence ID" value="CAK0832708.1"/>
    <property type="molecule type" value="Genomic_DNA"/>
</dbReference>
<evidence type="ECO:0000313" key="3">
    <source>
        <dbReference type="Proteomes" id="UP001189429"/>
    </source>
</evidence>
<organism evidence="2 3">
    <name type="scientific">Prorocentrum cordatum</name>
    <dbReference type="NCBI Taxonomy" id="2364126"/>
    <lineage>
        <taxon>Eukaryota</taxon>
        <taxon>Sar</taxon>
        <taxon>Alveolata</taxon>
        <taxon>Dinophyceae</taxon>
        <taxon>Prorocentrales</taxon>
        <taxon>Prorocentraceae</taxon>
        <taxon>Prorocentrum</taxon>
    </lineage>
</organism>